<evidence type="ECO:0000313" key="10">
    <source>
        <dbReference type="EMBL" id="KHK99489.1"/>
    </source>
</evidence>
<evidence type="ECO:0000256" key="5">
    <source>
        <dbReference type="ARBA" id="ARBA00022683"/>
    </source>
</evidence>
<keyword evidence="5" id="KW-0598">Phosphotransferase system</keyword>
<keyword evidence="2" id="KW-0597">Phosphoprotein</keyword>
<evidence type="ECO:0000259" key="9">
    <source>
        <dbReference type="PROSITE" id="PS51100"/>
    </source>
</evidence>
<dbReference type="PROSITE" id="PS51100">
    <property type="entry name" value="PTS_EIIB_TYPE_3"/>
    <property type="match status" value="1"/>
</dbReference>
<dbReference type="RefSeq" id="WP_039395308.1">
    <property type="nucleotide sequence ID" value="NZ_JTDK01000002.1"/>
</dbReference>
<keyword evidence="11" id="KW-1185">Reference proteome</keyword>
<dbReference type="PANTHER" id="PTHR34581">
    <property type="entry name" value="PTS SYSTEM N,N'-DIACETYLCHITOBIOSE-SPECIFIC EIIB COMPONENT"/>
    <property type="match status" value="1"/>
</dbReference>
<evidence type="ECO:0000256" key="8">
    <source>
        <dbReference type="SAM" id="MobiDB-lite"/>
    </source>
</evidence>
<dbReference type="AlphaFoldDB" id="A0A0B2A7K5"/>
<dbReference type="GO" id="GO:0016301">
    <property type="term" value="F:kinase activity"/>
    <property type="evidence" value="ECO:0007669"/>
    <property type="project" value="UniProtKB-KW"/>
</dbReference>
<dbReference type="InterPro" id="IPR051819">
    <property type="entry name" value="PTS_sugar-specific_EIIB"/>
</dbReference>
<keyword evidence="4" id="KW-0808">Transferase</keyword>
<evidence type="ECO:0000256" key="1">
    <source>
        <dbReference type="ARBA" id="ARBA00022448"/>
    </source>
</evidence>
<evidence type="ECO:0000256" key="7">
    <source>
        <dbReference type="PROSITE-ProRule" id="PRU00423"/>
    </source>
</evidence>
<dbReference type="InterPro" id="IPR003501">
    <property type="entry name" value="PTS_EIIB_2/3"/>
</dbReference>
<feature type="region of interest" description="Disordered" evidence="8">
    <location>
        <begin position="96"/>
        <end position="118"/>
    </location>
</feature>
<keyword evidence="1" id="KW-0813">Transport</keyword>
<dbReference type="PANTHER" id="PTHR34581:SF2">
    <property type="entry name" value="PTS SYSTEM N,N'-DIACETYLCHITOBIOSE-SPECIFIC EIIB COMPONENT"/>
    <property type="match status" value="1"/>
</dbReference>
<dbReference type="GO" id="GO:0008982">
    <property type="term" value="F:protein-N(PI)-phosphohistidine-sugar phosphotransferase activity"/>
    <property type="evidence" value="ECO:0007669"/>
    <property type="project" value="InterPro"/>
</dbReference>
<proteinExistence type="predicted"/>
<feature type="domain" description="PTS EIIB type-3" evidence="9">
    <location>
        <begin position="1"/>
        <end position="105"/>
    </location>
</feature>
<dbReference type="InterPro" id="IPR013012">
    <property type="entry name" value="PTS_EIIB_3"/>
</dbReference>
<gene>
    <name evidence="10" type="ORF">LK09_02290</name>
</gene>
<dbReference type="Proteomes" id="UP000031030">
    <property type="component" value="Unassembled WGS sequence"/>
</dbReference>
<keyword evidence="6" id="KW-0418">Kinase</keyword>
<evidence type="ECO:0000256" key="3">
    <source>
        <dbReference type="ARBA" id="ARBA00022597"/>
    </source>
</evidence>
<sequence length="118" mass="12351">MKILVVCGAGASSTFVAQRLQRAADADGFDCTVTATTLTLLADELAACDLVLVGPHLNARYDQISRDAAAHRARATRLPADVFGDLDGSRTLSLVRATADDQSAGRPPLTPASREDPS</sequence>
<keyword evidence="3" id="KW-0762">Sugar transport</keyword>
<comment type="caution">
    <text evidence="10">The sequence shown here is derived from an EMBL/GenBank/DDBJ whole genome shotgun (WGS) entry which is preliminary data.</text>
</comment>
<dbReference type="Pfam" id="PF02302">
    <property type="entry name" value="PTS_IIB"/>
    <property type="match status" value="1"/>
</dbReference>
<dbReference type="GO" id="GO:0009401">
    <property type="term" value="P:phosphoenolpyruvate-dependent sugar phosphotransferase system"/>
    <property type="evidence" value="ECO:0007669"/>
    <property type="project" value="UniProtKB-KW"/>
</dbReference>
<dbReference type="Gene3D" id="3.40.50.2300">
    <property type="match status" value="1"/>
</dbReference>
<feature type="modified residue" description="Phosphocysteine; by EIIA" evidence="7">
    <location>
        <position position="7"/>
    </location>
</feature>
<dbReference type="InterPro" id="IPR036095">
    <property type="entry name" value="PTS_EIIB-like_sf"/>
</dbReference>
<dbReference type="SUPFAM" id="SSF52794">
    <property type="entry name" value="PTS system IIB component-like"/>
    <property type="match status" value="1"/>
</dbReference>
<evidence type="ECO:0000313" key="11">
    <source>
        <dbReference type="Proteomes" id="UP000031030"/>
    </source>
</evidence>
<reference evidence="10 11" key="1">
    <citation type="submission" date="2014-11" db="EMBL/GenBank/DDBJ databases">
        <title>Genome sequence of Microbacterium mangrovi MUSC 115(T).</title>
        <authorList>
            <person name="Lee L.-H."/>
        </authorList>
    </citation>
    <scope>NUCLEOTIDE SEQUENCE [LARGE SCALE GENOMIC DNA]</scope>
    <source>
        <strain evidence="10 11">MUSC 115</strain>
    </source>
</reference>
<evidence type="ECO:0000256" key="4">
    <source>
        <dbReference type="ARBA" id="ARBA00022679"/>
    </source>
</evidence>
<dbReference type="STRING" id="1348253.LK09_02290"/>
<accession>A0A0B2A7K5</accession>
<name>A0A0B2A7K5_9MICO</name>
<dbReference type="EMBL" id="JTDK01000002">
    <property type="protein sequence ID" value="KHK99489.1"/>
    <property type="molecule type" value="Genomic_DNA"/>
</dbReference>
<evidence type="ECO:0000256" key="2">
    <source>
        <dbReference type="ARBA" id="ARBA00022553"/>
    </source>
</evidence>
<evidence type="ECO:0000256" key="6">
    <source>
        <dbReference type="ARBA" id="ARBA00022777"/>
    </source>
</evidence>
<dbReference type="OrthoDB" id="9808134at2"/>
<organism evidence="10 11">
    <name type="scientific">Microbacterium mangrovi</name>
    <dbReference type="NCBI Taxonomy" id="1348253"/>
    <lineage>
        <taxon>Bacteria</taxon>
        <taxon>Bacillati</taxon>
        <taxon>Actinomycetota</taxon>
        <taxon>Actinomycetes</taxon>
        <taxon>Micrococcales</taxon>
        <taxon>Microbacteriaceae</taxon>
        <taxon>Microbacterium</taxon>
    </lineage>
</organism>
<protein>
    <recommendedName>
        <fullName evidence="9">PTS EIIB type-3 domain-containing protein</fullName>
    </recommendedName>
</protein>